<proteinExistence type="predicted"/>
<dbReference type="Gene3D" id="3.40.50.850">
    <property type="entry name" value="Isochorismatase-like"/>
    <property type="match status" value="1"/>
</dbReference>
<evidence type="ECO:0000313" key="2">
    <source>
        <dbReference type="EMBL" id="MBC6678832.1"/>
    </source>
</evidence>
<dbReference type="SUPFAM" id="SSF52499">
    <property type="entry name" value="Isochorismatase-like hydrolases"/>
    <property type="match status" value="1"/>
</dbReference>
<evidence type="ECO:0000313" key="3">
    <source>
        <dbReference type="Proteomes" id="UP000602647"/>
    </source>
</evidence>
<dbReference type="PANTHER" id="PTHR14119">
    <property type="entry name" value="HYDROLASE"/>
    <property type="match status" value="1"/>
</dbReference>
<dbReference type="EMBL" id="JACRYT010000002">
    <property type="protein sequence ID" value="MBC6678832.1"/>
    <property type="molecule type" value="Genomic_DNA"/>
</dbReference>
<comment type="caution">
    <text evidence="2">The sequence shown here is derived from an EMBL/GenBank/DDBJ whole genome shotgun (WGS) entry which is preliminary data.</text>
</comment>
<protein>
    <submittedName>
        <fullName evidence="2">Hydrolase</fullName>
    </submittedName>
</protein>
<accession>A0A923NIQ6</accession>
<name>A0A923NIQ6_9FIRM</name>
<sequence>MSLIKKEDAVLVAIDLQTKLLPAMADARNLQETVVKLAEGLRILNIPVLVTQQYTKGLGPTVPEVAEALGAFSPIEKITFSAMGEPDFTRALAETGKKTVILIGIETHICVQQTALQLAEAGYNVYVIQDCVASRKEQDNLCSQQRMAAAGITVTTYESILYELMGGAKADGFKAISAIVK</sequence>
<reference evidence="2" key="1">
    <citation type="submission" date="2020-08" db="EMBL/GenBank/DDBJ databases">
        <title>Genome public.</title>
        <authorList>
            <person name="Liu C."/>
            <person name="Sun Q."/>
        </authorList>
    </citation>
    <scope>NUCLEOTIDE SEQUENCE</scope>
    <source>
        <strain evidence="2">BX12</strain>
    </source>
</reference>
<dbReference type="AlphaFoldDB" id="A0A923NIQ6"/>
<dbReference type="InterPro" id="IPR036380">
    <property type="entry name" value="Isochorismatase-like_sf"/>
</dbReference>
<dbReference type="PANTHER" id="PTHR14119:SF3">
    <property type="entry name" value="ISOCHORISMATASE DOMAIN-CONTAINING PROTEIN 2"/>
    <property type="match status" value="1"/>
</dbReference>
<dbReference type="InterPro" id="IPR050993">
    <property type="entry name" value="Isochorismatase_domain"/>
</dbReference>
<keyword evidence="2" id="KW-0378">Hydrolase</keyword>
<gene>
    <name evidence="2" type="ORF">H9L42_03200</name>
</gene>
<dbReference type="RefSeq" id="WP_187302007.1">
    <property type="nucleotide sequence ID" value="NZ_CBCTQH010000003.1"/>
</dbReference>
<keyword evidence="3" id="KW-1185">Reference proteome</keyword>
<dbReference type="Pfam" id="PF00857">
    <property type="entry name" value="Isochorismatase"/>
    <property type="match status" value="1"/>
</dbReference>
<dbReference type="Proteomes" id="UP000602647">
    <property type="component" value="Unassembled WGS sequence"/>
</dbReference>
<dbReference type="GO" id="GO:0016787">
    <property type="term" value="F:hydrolase activity"/>
    <property type="evidence" value="ECO:0007669"/>
    <property type="project" value="UniProtKB-KW"/>
</dbReference>
<evidence type="ECO:0000259" key="1">
    <source>
        <dbReference type="Pfam" id="PF00857"/>
    </source>
</evidence>
<feature type="domain" description="Isochorismatase-like" evidence="1">
    <location>
        <begin position="10"/>
        <end position="158"/>
    </location>
</feature>
<organism evidence="2 3">
    <name type="scientific">Zhenpiania hominis</name>
    <dbReference type="NCBI Taxonomy" id="2763644"/>
    <lineage>
        <taxon>Bacteria</taxon>
        <taxon>Bacillati</taxon>
        <taxon>Bacillota</taxon>
        <taxon>Clostridia</taxon>
        <taxon>Peptostreptococcales</taxon>
        <taxon>Anaerovoracaceae</taxon>
        <taxon>Zhenpiania</taxon>
    </lineage>
</organism>
<dbReference type="InterPro" id="IPR000868">
    <property type="entry name" value="Isochorismatase-like_dom"/>
</dbReference>
<dbReference type="CDD" id="cd01012">
    <property type="entry name" value="YcaC_related"/>
    <property type="match status" value="1"/>
</dbReference>